<evidence type="ECO:0000313" key="2">
    <source>
        <dbReference type="Proteomes" id="UP000197007"/>
    </source>
</evidence>
<dbReference type="AlphaFoldDB" id="A0A1Z4BNS7"/>
<dbReference type="EMBL" id="CP022022">
    <property type="protein sequence ID" value="ASF42946.1"/>
    <property type="molecule type" value="Genomic_DNA"/>
</dbReference>
<gene>
    <name evidence="1" type="ORF">CBG49_07600</name>
</gene>
<evidence type="ECO:0000313" key="1">
    <source>
        <dbReference type="EMBL" id="ASF42946.1"/>
    </source>
</evidence>
<sequence length="68" mass="7990">MQNTINQSKIANDKYYCCILFGNFGLHLLKMKQTILNRLQALGDDISKLKITIEELINILENQYFRKI</sequence>
<reference evidence="2" key="1">
    <citation type="submission" date="2017-06" db="EMBL/GenBank/DDBJ databases">
        <title>Complete genome sequence of Capnocytophaga sp. KCOM 1579 (=ChDC OS43) isolated from a human refractory periapical abscess lesion.</title>
        <authorList>
            <person name="Kook J.-K."/>
            <person name="Park S.-N."/>
            <person name="Lim Y.K."/>
            <person name="Roh H."/>
        </authorList>
    </citation>
    <scope>NUCLEOTIDE SEQUENCE [LARGE SCALE GENOMIC DNA]</scope>
    <source>
        <strain evidence="2">ChDC OS43</strain>
    </source>
</reference>
<name>A0A1Z4BNS7_9FLAO</name>
<organism evidence="1 2">
    <name type="scientific">Capnocytophaga endodontalis</name>
    <dbReference type="NCBI Taxonomy" id="2708117"/>
    <lineage>
        <taxon>Bacteria</taxon>
        <taxon>Pseudomonadati</taxon>
        <taxon>Bacteroidota</taxon>
        <taxon>Flavobacteriia</taxon>
        <taxon>Flavobacteriales</taxon>
        <taxon>Flavobacteriaceae</taxon>
        <taxon>Capnocytophaga</taxon>
    </lineage>
</organism>
<accession>A0A1Z4BNS7</accession>
<dbReference type="KEGG" id="capn:CBG49_07600"/>
<keyword evidence="2" id="KW-1185">Reference proteome</keyword>
<dbReference type="Proteomes" id="UP000197007">
    <property type="component" value="Chromosome"/>
</dbReference>
<proteinExistence type="predicted"/>
<protein>
    <submittedName>
        <fullName evidence="1">Uncharacterized protein</fullName>
    </submittedName>
</protein>